<evidence type="ECO:0000256" key="1">
    <source>
        <dbReference type="ARBA" id="ARBA00004651"/>
    </source>
</evidence>
<dbReference type="PANTHER" id="PTHR40074">
    <property type="entry name" value="O-ACETYLTRANSFERASE WECH"/>
    <property type="match status" value="1"/>
</dbReference>
<sequence length="352" mass="41419">MNEKNDLQLLFQYRGALMGIAALWILVTHEWQIVSFEGEWIYEIERFWKRIGFCGVDIFMILSGMGMVFSLEKNSIIRFYYNRIKRIIIPFWFMASVVAFIDKWDKVFYFKVITGIAFFRINIYSFLWFVPAIITFYILVPIFYAVFKRAKNKYIFILAVLEIWLLVSLLLKAYMREDLYGFTNRIPIFIMGVFLGWICREKTVHFNKTTWIFLIITLILGLYLAYQSNMNGMQLILPVSNCCIPNFLIAVSLPLLIAKVMDMLCTVKLIKYADIILIKIFSFFGMISLEFYCVQEWIAKKILPEMVQHADNLLVNLELLIIVSVCGMVLYLINKSIVKGFDFIDTHFINVN</sequence>
<evidence type="ECO:0000259" key="8">
    <source>
        <dbReference type="Pfam" id="PF01757"/>
    </source>
</evidence>
<dbReference type="EMBL" id="JAFIQO010000174">
    <property type="protein sequence ID" value="MBP0058370.1"/>
    <property type="molecule type" value="Genomic_DNA"/>
</dbReference>
<proteinExistence type="inferred from homology"/>
<dbReference type="GO" id="GO:0016746">
    <property type="term" value="F:acyltransferase activity"/>
    <property type="evidence" value="ECO:0007669"/>
    <property type="project" value="UniProtKB-KW"/>
</dbReference>
<name>A0ABS3ZM21_9FIRM</name>
<feature type="transmembrane region" description="Helical" evidence="7">
    <location>
        <begin position="312"/>
        <end position="333"/>
    </location>
</feature>
<feature type="transmembrane region" description="Helical" evidence="7">
    <location>
        <begin position="211"/>
        <end position="229"/>
    </location>
</feature>
<reference evidence="9 10" key="1">
    <citation type="submission" date="2021-02" db="EMBL/GenBank/DDBJ databases">
        <title>Lactate utilizing bacteria of the human gut.</title>
        <authorList>
            <person name="Sheridan P.O."/>
        </authorList>
    </citation>
    <scope>NUCLEOTIDE SEQUENCE [LARGE SCALE GENOMIC DNA]</scope>
    <source>
        <strain evidence="9 10">HTF-83D</strain>
    </source>
</reference>
<feature type="transmembrane region" description="Helical" evidence="7">
    <location>
        <begin position="121"/>
        <end position="147"/>
    </location>
</feature>
<evidence type="ECO:0000256" key="6">
    <source>
        <dbReference type="ARBA" id="ARBA00023136"/>
    </source>
</evidence>
<feature type="transmembrane region" description="Helical" evidence="7">
    <location>
        <begin position="7"/>
        <end position="27"/>
    </location>
</feature>
<accession>A0ABS3ZM21</accession>
<feature type="transmembrane region" description="Helical" evidence="7">
    <location>
        <begin position="180"/>
        <end position="199"/>
    </location>
</feature>
<feature type="transmembrane region" description="Helical" evidence="7">
    <location>
        <begin position="235"/>
        <end position="257"/>
    </location>
</feature>
<evidence type="ECO:0000256" key="2">
    <source>
        <dbReference type="ARBA" id="ARBA00007400"/>
    </source>
</evidence>
<evidence type="ECO:0000256" key="5">
    <source>
        <dbReference type="ARBA" id="ARBA00022989"/>
    </source>
</evidence>
<feature type="transmembrane region" description="Helical" evidence="7">
    <location>
        <begin position="154"/>
        <end position="174"/>
    </location>
</feature>
<protein>
    <submittedName>
        <fullName evidence="9">Acyltransferase</fullName>
    </submittedName>
</protein>
<feature type="domain" description="Acyltransferase 3" evidence="8">
    <location>
        <begin position="19"/>
        <end position="329"/>
    </location>
</feature>
<gene>
    <name evidence="9" type="ORF">JYQ75_13390</name>
</gene>
<evidence type="ECO:0000256" key="7">
    <source>
        <dbReference type="SAM" id="Phobius"/>
    </source>
</evidence>
<keyword evidence="4 7" id="KW-0812">Transmembrane</keyword>
<dbReference type="Proteomes" id="UP001315001">
    <property type="component" value="Unassembled WGS sequence"/>
</dbReference>
<comment type="similarity">
    <text evidence="2">Belongs to the acyltransferase 3 family.</text>
</comment>
<dbReference type="PANTHER" id="PTHR40074:SF2">
    <property type="entry name" value="O-ACETYLTRANSFERASE WECH"/>
    <property type="match status" value="1"/>
</dbReference>
<organism evidence="9 10">
    <name type="scientific">Anaerobutyricum soehngenii</name>
    <dbReference type="NCBI Taxonomy" id="105843"/>
    <lineage>
        <taxon>Bacteria</taxon>
        <taxon>Bacillati</taxon>
        <taxon>Bacillota</taxon>
        <taxon>Clostridia</taxon>
        <taxon>Lachnospirales</taxon>
        <taxon>Lachnospiraceae</taxon>
        <taxon>Anaerobutyricum</taxon>
    </lineage>
</organism>
<feature type="transmembrane region" description="Helical" evidence="7">
    <location>
        <begin position="47"/>
        <end position="71"/>
    </location>
</feature>
<feature type="transmembrane region" description="Helical" evidence="7">
    <location>
        <begin position="269"/>
        <end position="292"/>
    </location>
</feature>
<evidence type="ECO:0000313" key="9">
    <source>
        <dbReference type="EMBL" id="MBP0058370.1"/>
    </source>
</evidence>
<feature type="transmembrane region" description="Helical" evidence="7">
    <location>
        <begin position="83"/>
        <end position="101"/>
    </location>
</feature>
<comment type="caution">
    <text evidence="9">The sequence shown here is derived from an EMBL/GenBank/DDBJ whole genome shotgun (WGS) entry which is preliminary data.</text>
</comment>
<evidence type="ECO:0000313" key="10">
    <source>
        <dbReference type="Proteomes" id="UP001315001"/>
    </source>
</evidence>
<dbReference type="InterPro" id="IPR002656">
    <property type="entry name" value="Acyl_transf_3_dom"/>
</dbReference>
<keyword evidence="9" id="KW-0808">Transferase</keyword>
<evidence type="ECO:0000256" key="3">
    <source>
        <dbReference type="ARBA" id="ARBA00022475"/>
    </source>
</evidence>
<evidence type="ECO:0000256" key="4">
    <source>
        <dbReference type="ARBA" id="ARBA00022692"/>
    </source>
</evidence>
<dbReference type="Pfam" id="PF01757">
    <property type="entry name" value="Acyl_transf_3"/>
    <property type="match status" value="1"/>
</dbReference>
<comment type="subcellular location">
    <subcellularLocation>
        <location evidence="1">Cell membrane</location>
        <topology evidence="1">Multi-pass membrane protein</topology>
    </subcellularLocation>
</comment>
<keyword evidence="9" id="KW-0012">Acyltransferase</keyword>
<keyword evidence="3" id="KW-1003">Cell membrane</keyword>
<dbReference type="RefSeq" id="WP_209294012.1">
    <property type="nucleotide sequence ID" value="NZ_JAFIQO010000174.1"/>
</dbReference>
<keyword evidence="5 7" id="KW-1133">Transmembrane helix</keyword>
<keyword evidence="10" id="KW-1185">Reference proteome</keyword>
<keyword evidence="6 7" id="KW-0472">Membrane</keyword>